<dbReference type="PANTHER" id="PTHR35896">
    <property type="entry name" value="IG-LIKE DOMAIN-CONTAINING PROTEIN"/>
    <property type="match status" value="1"/>
</dbReference>
<organism evidence="3 4">
    <name type="scientific">Diaporthe helianthi</name>
    <dbReference type="NCBI Taxonomy" id="158607"/>
    <lineage>
        <taxon>Eukaryota</taxon>
        <taxon>Fungi</taxon>
        <taxon>Dikarya</taxon>
        <taxon>Ascomycota</taxon>
        <taxon>Pezizomycotina</taxon>
        <taxon>Sordariomycetes</taxon>
        <taxon>Sordariomycetidae</taxon>
        <taxon>Diaporthales</taxon>
        <taxon>Diaporthaceae</taxon>
        <taxon>Diaporthe</taxon>
    </lineage>
</organism>
<evidence type="ECO:0000256" key="2">
    <source>
        <dbReference type="SAM" id="Phobius"/>
    </source>
</evidence>
<keyword evidence="2" id="KW-0812">Transmembrane</keyword>
<evidence type="ECO:0000313" key="3">
    <source>
        <dbReference type="EMBL" id="POS70914.1"/>
    </source>
</evidence>
<dbReference type="EMBL" id="MAVT02001443">
    <property type="protein sequence ID" value="POS70914.1"/>
    <property type="molecule type" value="Genomic_DNA"/>
</dbReference>
<comment type="caution">
    <text evidence="3">The sequence shown here is derived from an EMBL/GenBank/DDBJ whole genome shotgun (WGS) entry which is preliminary data.</text>
</comment>
<feature type="transmembrane region" description="Helical" evidence="2">
    <location>
        <begin position="36"/>
        <end position="58"/>
    </location>
</feature>
<gene>
    <name evidence="3" type="ORF">DHEL01_v210692</name>
</gene>
<keyword evidence="2" id="KW-0472">Membrane</keyword>
<evidence type="ECO:0000256" key="1">
    <source>
        <dbReference type="SAM" id="MobiDB-lite"/>
    </source>
</evidence>
<accession>A0A2P5HKY1</accession>
<dbReference type="PANTHER" id="PTHR35896:SF3">
    <property type="entry name" value="MAJOR FACILITATOR SUPERFAMILY TRANSPORTER"/>
    <property type="match status" value="1"/>
</dbReference>
<evidence type="ECO:0000313" key="4">
    <source>
        <dbReference type="Proteomes" id="UP000094444"/>
    </source>
</evidence>
<feature type="region of interest" description="Disordered" evidence="1">
    <location>
        <begin position="65"/>
        <end position="84"/>
    </location>
</feature>
<dbReference type="Proteomes" id="UP000094444">
    <property type="component" value="Unassembled WGS sequence"/>
</dbReference>
<reference evidence="3" key="1">
    <citation type="submission" date="2017-09" db="EMBL/GenBank/DDBJ databases">
        <title>Polyketide synthases of a Diaporthe helianthi virulent isolate.</title>
        <authorList>
            <person name="Baroncelli R."/>
        </authorList>
    </citation>
    <scope>NUCLEOTIDE SEQUENCE [LARGE SCALE GENOMIC DNA]</scope>
    <source>
        <strain evidence="3">7/96</strain>
    </source>
</reference>
<dbReference type="OrthoDB" id="3501153at2759"/>
<proteinExistence type="predicted"/>
<name>A0A2P5HKY1_DIAHE</name>
<keyword evidence="4" id="KW-1185">Reference proteome</keyword>
<keyword evidence="2" id="KW-1133">Transmembrane helix</keyword>
<dbReference type="InterPro" id="IPR053008">
    <property type="entry name" value="Phomopsin_biosynth_assoc"/>
</dbReference>
<sequence length="238" mass="27550">MSTDSVRRPFLEGYSDDPEKEEARRYVRVQTRRSNILPYLFVAIVTSLLWSVAILFFVDIPRASSSTSPTTTEEHHEPSHGSLATGRYNITTNAHRLSCGNSVSEAKSLGCKYDLLLNNWVPEPCFDKEWLDEYKEDDSWGGYADEAMTQRMSVEEMSETDHYWTSLRDHVNHCAMMWRKQFWALYEERKAFDTVIASPGHTDHCSQFLIDVTDNSRNWTHPTKTSMGFAGCWVRDDR</sequence>
<protein>
    <submittedName>
        <fullName evidence="3">Uncharacterized protein</fullName>
    </submittedName>
</protein>
<dbReference type="STRING" id="158607.A0A2P5HKY1"/>
<dbReference type="AlphaFoldDB" id="A0A2P5HKY1"/>
<dbReference type="InParanoid" id="A0A2P5HKY1"/>